<proteinExistence type="predicted"/>
<keyword evidence="3" id="KW-1185">Reference proteome</keyword>
<evidence type="ECO:0000313" key="3">
    <source>
        <dbReference type="Proteomes" id="UP000823388"/>
    </source>
</evidence>
<feature type="compositionally biased region" description="Polar residues" evidence="1">
    <location>
        <begin position="54"/>
        <end position="66"/>
    </location>
</feature>
<evidence type="ECO:0000256" key="1">
    <source>
        <dbReference type="SAM" id="MobiDB-lite"/>
    </source>
</evidence>
<gene>
    <name evidence="2" type="ORF">PVAP13_4NG026800</name>
</gene>
<sequence length="157" mass="16742">MDGATHLRRRCGYTAWSPLARRIICVVVDGEAEGRRAHSSSAPAPSPRLHQPPRDQTSSRPPSTVVRQMLASGDALLPSARRARGSVVAATPAQRRPSGTACPGRSGMRSRSSRSGAASPRFLRPLPELLPVATATFRPCDVRPVNSASTICPVRKS</sequence>
<evidence type="ECO:0000313" key="2">
    <source>
        <dbReference type="EMBL" id="KAG2603913.1"/>
    </source>
</evidence>
<comment type="caution">
    <text evidence="2">The sequence shown here is derived from an EMBL/GenBank/DDBJ whole genome shotgun (WGS) entry which is preliminary data.</text>
</comment>
<accession>A0A8T0T3S5</accession>
<dbReference type="AlphaFoldDB" id="A0A8T0T3S5"/>
<reference evidence="2" key="1">
    <citation type="submission" date="2020-05" db="EMBL/GenBank/DDBJ databases">
        <title>WGS assembly of Panicum virgatum.</title>
        <authorList>
            <person name="Lovell J.T."/>
            <person name="Jenkins J."/>
            <person name="Shu S."/>
            <person name="Juenger T.E."/>
            <person name="Schmutz J."/>
        </authorList>
    </citation>
    <scope>NUCLEOTIDE SEQUENCE</scope>
    <source>
        <strain evidence="2">AP13</strain>
    </source>
</reference>
<feature type="compositionally biased region" description="Low complexity" evidence="1">
    <location>
        <begin position="103"/>
        <end position="122"/>
    </location>
</feature>
<name>A0A8T0T3S5_PANVG</name>
<dbReference type="EMBL" id="CM029044">
    <property type="protein sequence ID" value="KAG2603913.1"/>
    <property type="molecule type" value="Genomic_DNA"/>
</dbReference>
<protein>
    <submittedName>
        <fullName evidence="2">Uncharacterized protein</fullName>
    </submittedName>
</protein>
<dbReference type="Proteomes" id="UP000823388">
    <property type="component" value="Chromosome 4N"/>
</dbReference>
<feature type="region of interest" description="Disordered" evidence="1">
    <location>
        <begin position="36"/>
        <end position="122"/>
    </location>
</feature>
<organism evidence="2 3">
    <name type="scientific">Panicum virgatum</name>
    <name type="common">Blackwell switchgrass</name>
    <dbReference type="NCBI Taxonomy" id="38727"/>
    <lineage>
        <taxon>Eukaryota</taxon>
        <taxon>Viridiplantae</taxon>
        <taxon>Streptophyta</taxon>
        <taxon>Embryophyta</taxon>
        <taxon>Tracheophyta</taxon>
        <taxon>Spermatophyta</taxon>
        <taxon>Magnoliopsida</taxon>
        <taxon>Liliopsida</taxon>
        <taxon>Poales</taxon>
        <taxon>Poaceae</taxon>
        <taxon>PACMAD clade</taxon>
        <taxon>Panicoideae</taxon>
        <taxon>Panicodae</taxon>
        <taxon>Paniceae</taxon>
        <taxon>Panicinae</taxon>
        <taxon>Panicum</taxon>
        <taxon>Panicum sect. Hiantes</taxon>
    </lineage>
</organism>